<reference evidence="1 2" key="1">
    <citation type="journal article" date="2014" name="Genome Announc.">
        <title>Draft Genome Sequence of the Haloacid-Degrading Burkholderia caribensis Strain MBA4.</title>
        <authorList>
            <person name="Pan Y."/>
            <person name="Kong K.F."/>
            <person name="Tsang J.S."/>
        </authorList>
    </citation>
    <scope>NUCLEOTIDE SEQUENCE [LARGE SCALE GENOMIC DNA]</scope>
    <source>
        <strain evidence="1 2">MBA4</strain>
        <plasmid evidence="2">Plasmid</plasmid>
    </source>
</reference>
<dbReference type="EMBL" id="CP012748">
    <property type="protein sequence ID" value="ALL69996.1"/>
    <property type="molecule type" value="Genomic_DNA"/>
</dbReference>
<proteinExistence type="predicted"/>
<geneLocation type="plasmid" evidence="2"/>
<organism evidence="1 2">
    <name type="scientific">Paraburkholderia caribensis MBA4</name>
    <dbReference type="NCBI Taxonomy" id="1323664"/>
    <lineage>
        <taxon>Bacteria</taxon>
        <taxon>Pseudomonadati</taxon>
        <taxon>Pseudomonadota</taxon>
        <taxon>Betaproteobacteria</taxon>
        <taxon>Burkholderiales</taxon>
        <taxon>Burkholderiaceae</taxon>
        <taxon>Paraburkholderia</taxon>
    </lineage>
</organism>
<name>A0A0P0RMM2_9BURK</name>
<accession>A0A0P0RMM2</accession>
<dbReference type="Proteomes" id="UP000019146">
    <property type="component" value="Plasmid unnamed"/>
</dbReference>
<keyword evidence="1" id="KW-0614">Plasmid</keyword>
<evidence type="ECO:0000313" key="2">
    <source>
        <dbReference type="Proteomes" id="UP000019146"/>
    </source>
</evidence>
<protein>
    <submittedName>
        <fullName evidence="1">Uncharacterized protein</fullName>
    </submittedName>
</protein>
<gene>
    <name evidence="1" type="ORF">K788_0001646</name>
</gene>
<dbReference type="KEGG" id="bcai:K788_0001646"/>
<dbReference type="AlphaFoldDB" id="A0A0P0RMM2"/>
<evidence type="ECO:0000313" key="1">
    <source>
        <dbReference type="EMBL" id="ALL69996.1"/>
    </source>
</evidence>
<sequence length="86" mass="9744">MAWLVILHGAYWRNVSHDIFSEHPKEDDWSQLTCDTFDASEGMCEAEVDGLKILIPRNTVIAAVNLQDREQAKGFVLPARDGHAHR</sequence>